<dbReference type="EMBL" id="GBRH01233208">
    <property type="protein sequence ID" value="JAD64687.1"/>
    <property type="molecule type" value="Transcribed_RNA"/>
</dbReference>
<sequence>MHQAEYELNKVPSGTTPKLIMYLLYLLSL</sequence>
<protein>
    <submittedName>
        <fullName evidence="1">Uncharacterized protein</fullName>
    </submittedName>
</protein>
<dbReference type="AlphaFoldDB" id="A0A0A9BZJ3"/>
<organism evidence="1">
    <name type="scientific">Arundo donax</name>
    <name type="common">Giant reed</name>
    <name type="synonym">Donax arundinaceus</name>
    <dbReference type="NCBI Taxonomy" id="35708"/>
    <lineage>
        <taxon>Eukaryota</taxon>
        <taxon>Viridiplantae</taxon>
        <taxon>Streptophyta</taxon>
        <taxon>Embryophyta</taxon>
        <taxon>Tracheophyta</taxon>
        <taxon>Spermatophyta</taxon>
        <taxon>Magnoliopsida</taxon>
        <taxon>Liliopsida</taxon>
        <taxon>Poales</taxon>
        <taxon>Poaceae</taxon>
        <taxon>PACMAD clade</taxon>
        <taxon>Arundinoideae</taxon>
        <taxon>Arundineae</taxon>
        <taxon>Arundo</taxon>
    </lineage>
</organism>
<evidence type="ECO:0000313" key="1">
    <source>
        <dbReference type="EMBL" id="JAD64687.1"/>
    </source>
</evidence>
<proteinExistence type="predicted"/>
<reference evidence="1" key="2">
    <citation type="journal article" date="2015" name="Data Brief">
        <title>Shoot transcriptome of the giant reed, Arundo donax.</title>
        <authorList>
            <person name="Barrero R.A."/>
            <person name="Guerrero F.D."/>
            <person name="Moolhuijzen P."/>
            <person name="Goolsby J.A."/>
            <person name="Tidwell J."/>
            <person name="Bellgard S.E."/>
            <person name="Bellgard M.I."/>
        </authorList>
    </citation>
    <scope>NUCLEOTIDE SEQUENCE</scope>
    <source>
        <tissue evidence="1">Shoot tissue taken approximately 20 cm above the soil surface</tissue>
    </source>
</reference>
<name>A0A0A9BZJ3_ARUDO</name>
<reference evidence="1" key="1">
    <citation type="submission" date="2014-09" db="EMBL/GenBank/DDBJ databases">
        <authorList>
            <person name="Magalhaes I.L.F."/>
            <person name="Oliveira U."/>
            <person name="Santos F.R."/>
            <person name="Vidigal T.H.D.A."/>
            <person name="Brescovit A.D."/>
            <person name="Santos A.J."/>
        </authorList>
    </citation>
    <scope>NUCLEOTIDE SEQUENCE</scope>
    <source>
        <tissue evidence="1">Shoot tissue taken approximately 20 cm above the soil surface</tissue>
    </source>
</reference>
<accession>A0A0A9BZJ3</accession>